<dbReference type="EMBL" id="UHIP01000001">
    <property type="protein sequence ID" value="SUP24575.1"/>
    <property type="molecule type" value="Genomic_DNA"/>
</dbReference>
<dbReference type="Pfam" id="PF11153">
    <property type="entry name" value="DUF2931"/>
    <property type="match status" value="1"/>
</dbReference>
<dbReference type="PROSITE" id="PS51257">
    <property type="entry name" value="PROKAR_LIPOPROTEIN"/>
    <property type="match status" value="1"/>
</dbReference>
<protein>
    <submittedName>
        <fullName evidence="2">Protein of uncharacterized function (DUF2931)</fullName>
    </submittedName>
</protein>
<dbReference type="GeneID" id="29386665"/>
<evidence type="ECO:0000313" key="2">
    <source>
        <dbReference type="EMBL" id="SUP24575.1"/>
    </source>
</evidence>
<organism evidence="2 3">
    <name type="scientific">Vibrio fluvialis</name>
    <dbReference type="NCBI Taxonomy" id="676"/>
    <lineage>
        <taxon>Bacteria</taxon>
        <taxon>Pseudomonadati</taxon>
        <taxon>Pseudomonadota</taxon>
        <taxon>Gammaproteobacteria</taxon>
        <taxon>Vibrionales</taxon>
        <taxon>Vibrionaceae</taxon>
        <taxon>Vibrio</taxon>
    </lineage>
</organism>
<dbReference type="AlphaFoldDB" id="A0AAX2LN59"/>
<gene>
    <name evidence="2" type="ORF">NCTC11327_01501</name>
</gene>
<evidence type="ECO:0000256" key="1">
    <source>
        <dbReference type="SAM" id="SignalP"/>
    </source>
</evidence>
<keyword evidence="1" id="KW-0732">Signal</keyword>
<name>A0AAX2LN59_VIBFL</name>
<evidence type="ECO:0000313" key="3">
    <source>
        <dbReference type="Proteomes" id="UP000254626"/>
    </source>
</evidence>
<comment type="caution">
    <text evidence="2">The sequence shown here is derived from an EMBL/GenBank/DDBJ whole genome shotgun (WGS) entry which is preliminary data.</text>
</comment>
<dbReference type="InterPro" id="IPR021326">
    <property type="entry name" value="DUF2931"/>
</dbReference>
<sequence length="260" mass="29592">MNVKKGNNLNYKNIITSVLSLLLIACASDASPVPGKQWQVGVVMPSFYPVNVTQAYGVNEEEDWTVMLHNFTQFMTRSELSNAREKLPDYDGYGLPLHSISIVRRDQIGGTTHLPDYIYIYWASLVNTKFYVTKYELDESVKRLMSINLSYTLESGFVIHDCFRKELVFGLLPNGNAKIWLKGCDEMIYVKELPPDRVLEHDSNGMRADDYKNSSLLAEVKERAEIEGVSIDPIPWDKVNKVYTLEKVKTLDEALSASHQ</sequence>
<dbReference type="RefSeq" id="WP_062789254.1">
    <property type="nucleotide sequence ID" value="NZ_AP028128.1"/>
</dbReference>
<feature type="signal peptide" evidence="1">
    <location>
        <begin position="1"/>
        <end position="30"/>
    </location>
</feature>
<feature type="chain" id="PRO_5043746504" evidence="1">
    <location>
        <begin position="31"/>
        <end position="260"/>
    </location>
</feature>
<accession>A0AAX2LN59</accession>
<proteinExistence type="predicted"/>
<reference evidence="2 3" key="1">
    <citation type="submission" date="2018-06" db="EMBL/GenBank/DDBJ databases">
        <authorList>
            <consortium name="Pathogen Informatics"/>
            <person name="Doyle S."/>
        </authorList>
    </citation>
    <scope>NUCLEOTIDE SEQUENCE [LARGE SCALE GENOMIC DNA]</scope>
    <source>
        <strain evidence="2 3">NCTC11327</strain>
    </source>
</reference>
<dbReference type="Proteomes" id="UP000254626">
    <property type="component" value="Unassembled WGS sequence"/>
</dbReference>